<evidence type="ECO:0000313" key="2">
    <source>
        <dbReference type="EMBL" id="MCP2369813.1"/>
    </source>
</evidence>
<feature type="transmembrane region" description="Helical" evidence="1">
    <location>
        <begin position="12"/>
        <end position="32"/>
    </location>
</feature>
<keyword evidence="1" id="KW-0472">Membrane</keyword>
<reference evidence="2" key="1">
    <citation type="submission" date="2022-06" db="EMBL/GenBank/DDBJ databases">
        <title>Sequencing the genomes of 1000 actinobacteria strains.</title>
        <authorList>
            <person name="Klenk H.-P."/>
        </authorList>
    </citation>
    <scope>NUCLEOTIDE SEQUENCE</scope>
    <source>
        <strain evidence="2">DSM 22016</strain>
    </source>
</reference>
<sequence>MVWSFLVLIRGARVVSGVMLEVVLVVLVMLVVRPGCAVT</sequence>
<accession>A0A9X2GZI3</accession>
<dbReference type="Proteomes" id="UP001139722">
    <property type="component" value="Unassembled WGS sequence"/>
</dbReference>
<dbReference type="EMBL" id="JAMZDY010000001">
    <property type="protein sequence ID" value="MCP2369813.1"/>
    <property type="molecule type" value="Genomic_DNA"/>
</dbReference>
<organism evidence="2 3">
    <name type="scientific">Agromyces terreus</name>
    <dbReference type="NCBI Taxonomy" id="424795"/>
    <lineage>
        <taxon>Bacteria</taxon>
        <taxon>Bacillati</taxon>
        <taxon>Actinomycetota</taxon>
        <taxon>Actinomycetes</taxon>
        <taxon>Micrococcales</taxon>
        <taxon>Microbacteriaceae</taxon>
        <taxon>Agromyces</taxon>
    </lineage>
</organism>
<keyword evidence="3" id="KW-1185">Reference proteome</keyword>
<dbReference type="AlphaFoldDB" id="A0A9X2GZI3"/>
<gene>
    <name evidence="2" type="ORF">BJ978_000489</name>
</gene>
<keyword evidence="1" id="KW-0812">Transmembrane</keyword>
<name>A0A9X2GZI3_9MICO</name>
<evidence type="ECO:0000313" key="3">
    <source>
        <dbReference type="Proteomes" id="UP001139722"/>
    </source>
</evidence>
<evidence type="ECO:0000256" key="1">
    <source>
        <dbReference type="SAM" id="Phobius"/>
    </source>
</evidence>
<proteinExistence type="predicted"/>
<comment type="caution">
    <text evidence="2">The sequence shown here is derived from an EMBL/GenBank/DDBJ whole genome shotgun (WGS) entry which is preliminary data.</text>
</comment>
<protein>
    <submittedName>
        <fullName evidence="2">Uncharacterized protein</fullName>
    </submittedName>
</protein>
<keyword evidence="1" id="KW-1133">Transmembrane helix</keyword>